<dbReference type="InterPro" id="IPR024789">
    <property type="entry name" value="APC4"/>
</dbReference>
<dbReference type="GO" id="GO:0031145">
    <property type="term" value="P:anaphase-promoting complex-dependent catabolic process"/>
    <property type="evidence" value="ECO:0007669"/>
    <property type="project" value="InterPro"/>
</dbReference>
<organism evidence="8 9">
    <name type="scientific">Cryptococcus amylolentus CBS 6039</name>
    <dbReference type="NCBI Taxonomy" id="1295533"/>
    <lineage>
        <taxon>Eukaryota</taxon>
        <taxon>Fungi</taxon>
        <taxon>Dikarya</taxon>
        <taxon>Basidiomycota</taxon>
        <taxon>Agaricomycotina</taxon>
        <taxon>Tremellomycetes</taxon>
        <taxon>Tremellales</taxon>
        <taxon>Cryptococcaceae</taxon>
        <taxon>Cryptococcus</taxon>
    </lineage>
</organism>
<accession>A0A1E3HA77</accession>
<evidence type="ECO:0000256" key="4">
    <source>
        <dbReference type="ARBA" id="ARBA00022786"/>
    </source>
</evidence>
<comment type="caution">
    <text evidence="8">The sequence shown here is derived from an EMBL/GenBank/DDBJ whole genome shotgun (WGS) entry which is preliminary data.</text>
</comment>
<keyword evidence="9" id="KW-1185">Reference proteome</keyword>
<dbReference type="Pfam" id="PF12896">
    <property type="entry name" value="ANAPC4"/>
    <property type="match status" value="1"/>
</dbReference>
<dbReference type="RefSeq" id="XP_018989164.1">
    <property type="nucleotide sequence ID" value="XM_019142593.1"/>
</dbReference>
<keyword evidence="3" id="KW-0498">Mitosis</keyword>
<evidence type="ECO:0000256" key="5">
    <source>
        <dbReference type="ARBA" id="ARBA00023306"/>
    </source>
</evidence>
<dbReference type="EMBL" id="AWGJ01000013">
    <property type="protein sequence ID" value="ODN73252.1"/>
    <property type="molecule type" value="Genomic_DNA"/>
</dbReference>
<dbReference type="PANTHER" id="PTHR13260:SF0">
    <property type="entry name" value="ANAPHASE-PROMOTING COMPLEX SUBUNIT 4"/>
    <property type="match status" value="1"/>
</dbReference>
<dbReference type="AlphaFoldDB" id="A0A1E3HA77"/>
<dbReference type="InterPro" id="IPR024790">
    <property type="entry name" value="APC4_long_dom"/>
</dbReference>
<evidence type="ECO:0000256" key="2">
    <source>
        <dbReference type="ARBA" id="ARBA00022618"/>
    </source>
</evidence>
<evidence type="ECO:0000313" key="9">
    <source>
        <dbReference type="Proteomes" id="UP000094065"/>
    </source>
</evidence>
<dbReference type="Proteomes" id="UP000094065">
    <property type="component" value="Unassembled WGS sequence"/>
</dbReference>
<evidence type="ECO:0000313" key="8">
    <source>
        <dbReference type="EMBL" id="ODN73252.1"/>
    </source>
</evidence>
<feature type="region of interest" description="Disordered" evidence="6">
    <location>
        <begin position="515"/>
        <end position="534"/>
    </location>
</feature>
<dbReference type="GO" id="GO:0005680">
    <property type="term" value="C:anaphase-promoting complex"/>
    <property type="evidence" value="ECO:0007669"/>
    <property type="project" value="InterPro"/>
</dbReference>
<dbReference type="GO" id="GO:0070979">
    <property type="term" value="P:protein K11-linked ubiquitination"/>
    <property type="evidence" value="ECO:0007669"/>
    <property type="project" value="TreeGrafter"/>
</dbReference>
<evidence type="ECO:0000256" key="6">
    <source>
        <dbReference type="SAM" id="MobiDB-lite"/>
    </source>
</evidence>
<evidence type="ECO:0000256" key="3">
    <source>
        <dbReference type="ARBA" id="ARBA00022776"/>
    </source>
</evidence>
<dbReference type="GO" id="GO:0034399">
    <property type="term" value="C:nuclear periphery"/>
    <property type="evidence" value="ECO:0007669"/>
    <property type="project" value="TreeGrafter"/>
</dbReference>
<feature type="region of interest" description="Disordered" evidence="6">
    <location>
        <begin position="801"/>
        <end position="831"/>
    </location>
</feature>
<evidence type="ECO:0000259" key="7">
    <source>
        <dbReference type="Pfam" id="PF12896"/>
    </source>
</evidence>
<gene>
    <name evidence="8" type="ORF">L202_07805</name>
</gene>
<name>A0A1E3HA77_9TREE</name>
<keyword evidence="5" id="KW-0131">Cell cycle</keyword>
<dbReference type="PANTHER" id="PTHR13260">
    <property type="entry name" value="ANAPHASE PROMOTING COMPLEX SUBUNIT 4 APC4"/>
    <property type="match status" value="1"/>
</dbReference>
<reference evidence="8 9" key="1">
    <citation type="submission" date="2016-06" db="EMBL/GenBank/DDBJ databases">
        <title>Evolution of pathogenesis and genome organization in the Tremellales.</title>
        <authorList>
            <person name="Cuomo C."/>
            <person name="Litvintseva A."/>
            <person name="Heitman J."/>
            <person name="Chen Y."/>
            <person name="Sun S."/>
            <person name="Springer D."/>
            <person name="Dromer F."/>
            <person name="Young S."/>
            <person name="Zeng Q."/>
            <person name="Chapman S."/>
            <person name="Gujja S."/>
            <person name="Saif S."/>
            <person name="Birren B."/>
        </authorList>
    </citation>
    <scope>NUCLEOTIDE SEQUENCE [LARGE SCALE GENOMIC DNA]</scope>
    <source>
        <strain evidence="8 9">CBS 6039</strain>
    </source>
</reference>
<dbReference type="GeneID" id="30159114"/>
<dbReference type="STRING" id="1295533.A0A1E3HA77"/>
<feature type="region of interest" description="Disordered" evidence="6">
    <location>
        <begin position="545"/>
        <end position="577"/>
    </location>
</feature>
<keyword evidence="2" id="KW-0132">Cell division</keyword>
<evidence type="ECO:0000256" key="1">
    <source>
        <dbReference type="ARBA" id="ARBA00016067"/>
    </source>
</evidence>
<proteinExistence type="predicted"/>
<protein>
    <recommendedName>
        <fullName evidence="1">Anaphase-promoting complex subunit 4</fullName>
    </recommendedName>
</protein>
<feature type="domain" description="Anaphase-promoting complex subunit 4 long" evidence="7">
    <location>
        <begin position="252"/>
        <end position="442"/>
    </location>
</feature>
<dbReference type="GO" id="GO:0051301">
    <property type="term" value="P:cell division"/>
    <property type="evidence" value="ECO:0007669"/>
    <property type="project" value="UniProtKB-KW"/>
</dbReference>
<sequence>MSFPSSGSFTPLSKFALPVPLFLHPQACNPTMDLLVLLSPYPAPPLPGQTPHRMAHWTMRGGAAGGKGKDKDEGKTRVGLWRTGGDKVWEVDVSGRVGGMAWMEDGRFLSLLLVSSGGKTIDTLSVHTGQVARSVPIELELPVLEDGQWIELEYTDSGLEWEKPYNGSAVMIIDSLPRVTPVEPPKPVNVLPFMRQKETAPTKQALHPHLSSFPALLPSIPPATSSILNIHSPSVSLSFLTGTFPLPPSPPSREVLEIAQVSDRIVGLLDTVLRGVEGMELAFREGEKLTMIYREELETCAKQQGTSISDVHADLFRFLLTGRAGVAVSEWLGSRMTPRTITKWDTTMDTSFQTIQRLVSESVFPSLERILLLLEEIQGWSLTPRYQEHLDLGDTAAIEKSMHLVSGLAKLVDGIRFNAKHEQLAAADFMKWLRYESTRSNQDRSTEEPPYATHDLKLVWSFLQNGFTQSPLRAHFPDLLERPPKDLLDEAFVQGLARKKGRRRLNEVMDETMRVLTRPRGQPASRQDSHADSSIAQSMSISMAIDDPPSLDMSQDQDISFASSSSHSTIADHTKQQEDPYAIQGVVRTMEKEVWVWSNSVVQECRALVTAAVGAASGEVKDRGMGKWEGLKDQRAVAQGKWMALVPPSMDQLWIIYDSADPLEARIGAFNLAPSSSPVSCLALQFFDDEELVLLLDDQSEDQKHLVTVRYSDLDGMNSIPAGLEDWDVSRLVQIGQREMGTLPPLPIARSRPIESRVALITLDPTATYPPISIALNGRAGRRLGCLLVDAEEGKAVEVLDLDADEDEEDEGDEEGDRTIDEGEGMEGEEL</sequence>
<feature type="compositionally biased region" description="Low complexity" evidence="6">
    <location>
        <begin position="554"/>
        <end position="569"/>
    </location>
</feature>
<keyword evidence="4" id="KW-0833">Ubl conjugation pathway</keyword>
<dbReference type="OrthoDB" id="10259843at2759"/>